<keyword evidence="3" id="KW-1185">Reference proteome</keyword>
<dbReference type="AlphaFoldDB" id="A0A9Q1JJ47"/>
<dbReference type="EMBL" id="JAKOGI010001573">
    <property type="protein sequence ID" value="KAJ8424954.1"/>
    <property type="molecule type" value="Genomic_DNA"/>
</dbReference>
<gene>
    <name evidence="2" type="ORF">Cgig2_018761</name>
</gene>
<accession>A0A9Q1JJ47</accession>
<feature type="region of interest" description="Disordered" evidence="1">
    <location>
        <begin position="1"/>
        <end position="28"/>
    </location>
</feature>
<evidence type="ECO:0000256" key="1">
    <source>
        <dbReference type="SAM" id="MobiDB-lite"/>
    </source>
</evidence>
<dbReference type="Proteomes" id="UP001153076">
    <property type="component" value="Unassembled WGS sequence"/>
</dbReference>
<proteinExistence type="predicted"/>
<feature type="region of interest" description="Disordered" evidence="1">
    <location>
        <begin position="172"/>
        <end position="194"/>
    </location>
</feature>
<evidence type="ECO:0000313" key="2">
    <source>
        <dbReference type="EMBL" id="KAJ8424954.1"/>
    </source>
</evidence>
<name>A0A9Q1JJ47_9CARY</name>
<evidence type="ECO:0000313" key="3">
    <source>
        <dbReference type="Proteomes" id="UP001153076"/>
    </source>
</evidence>
<comment type="caution">
    <text evidence="2">The sequence shown here is derived from an EMBL/GenBank/DDBJ whole genome shotgun (WGS) entry which is preliminary data.</text>
</comment>
<reference evidence="2" key="1">
    <citation type="submission" date="2022-04" db="EMBL/GenBank/DDBJ databases">
        <title>Carnegiea gigantea Genome sequencing and assembly v2.</title>
        <authorList>
            <person name="Copetti D."/>
            <person name="Sanderson M.J."/>
            <person name="Burquez A."/>
            <person name="Wojciechowski M.F."/>
        </authorList>
    </citation>
    <scope>NUCLEOTIDE SEQUENCE</scope>
    <source>
        <strain evidence="2">SGP5-SGP5p</strain>
        <tissue evidence="2">Aerial part</tissue>
    </source>
</reference>
<sequence length="194" mass="21682">MGPTSIRSWREDPMKGGSNLPWDSPRGLLSSRPIKKGKKLEIMDLPLITITVNTRTWDLKKHRRGVPRIQHLGHAFSIDSKTARARIDSRPLTITGSQGAGCLRELADNSSVCRTVVANREARFIVDVLKIFKATMTETLLQHVTEQVKKAMEAVSSIRPLPAFNYEPTRGCKPSWRHDQDGSQCENNGPRDAA</sequence>
<organism evidence="2 3">
    <name type="scientific">Carnegiea gigantea</name>
    <dbReference type="NCBI Taxonomy" id="171969"/>
    <lineage>
        <taxon>Eukaryota</taxon>
        <taxon>Viridiplantae</taxon>
        <taxon>Streptophyta</taxon>
        <taxon>Embryophyta</taxon>
        <taxon>Tracheophyta</taxon>
        <taxon>Spermatophyta</taxon>
        <taxon>Magnoliopsida</taxon>
        <taxon>eudicotyledons</taxon>
        <taxon>Gunneridae</taxon>
        <taxon>Pentapetalae</taxon>
        <taxon>Caryophyllales</taxon>
        <taxon>Cactineae</taxon>
        <taxon>Cactaceae</taxon>
        <taxon>Cactoideae</taxon>
        <taxon>Echinocereeae</taxon>
        <taxon>Carnegiea</taxon>
    </lineage>
</organism>
<protein>
    <submittedName>
        <fullName evidence="2">Uncharacterized protein</fullName>
    </submittedName>
</protein>